<feature type="compositionally biased region" description="Basic and acidic residues" evidence="4">
    <location>
        <begin position="348"/>
        <end position="373"/>
    </location>
</feature>
<evidence type="ECO:0000256" key="2">
    <source>
        <dbReference type="ARBA" id="ARBA00022763"/>
    </source>
</evidence>
<dbReference type="GeneID" id="106478398"/>
<sequence>MSVTIKQLPVATSHLLASSQVITSCVSVVKELVENSLDAEATSIDIKLENSGFDRIEVRDNGLGVSKGDVQFMGQPHFTSKISSHFDLDTLKTYGFRGEALGALCSVADVTVVTKTEEDKLSFVYTLDHCGRILSSKPSPLGQGTTVAATKLFKNLPVRKQFYGSAKRKKEEIKKVEDLLMAFSIMQPGVRFSLYHNHSLIWQKIAVPDFRSALIQTLGNSVFNMMIYVSKKDEETKIFLEGFLPKPGTSSQQACRTNPDRCFVAVNRRPVHLKEIDKLIRQHICSSLGFENSKSRWPVCFLSIDAPPSKMDVNIDPNKSTVLFHCKEVVSKLLTSLLESTYGSLEKPEQRNRDLKATKTFDRSPSFIEKDDNGGLNQKTYSSEVSSKLNSELVEHSTDRPSKPVVFDHVKCRDKNHMESANEILEGSITHTSLHKSISSSENLNAEDSDLFCPDTSYNVDESVVNCVGLQNNESEHTGSTKPNDEDHISLLKEIPEFFDISDQSVANCASLQDNESEHTGLCKPNNEGQISLLKEIPEFFDSSGSENMLTENMHEYSDDRSNPSSINKNTLSCGRFTYHQSRAPNCDKPNEEANTSTVEDKSYRRVSSTLEDTVDSSLSLSKSPNQEKTGESHLWSGGFLKDQQGKLIQPVSLLQAKTKRLLTSPDESSLPSSPNKKKKRVEEKQGQPTLYDMLGNRPIKRPQSAFNLFCAENQTEVTFQDKCSSSESFKEILKQKWENLPDKQKMKYHIMAERDAKRYNKEVIHAEKQNAQRKKDVKTSNKSKHYPDEVTVEFDINKLNEKLKHKQQSTMIDTDLILIGQLPSSGMWLCIQNSQVMIINHFRMQEALLYHRLVASHSLEVEKLQEPILLTQNIIGDEWLWQLLLKLKQLDSMLDSYKLITDDRLTKNGFHIRTFTSSGELQAEITHLATSLPFYGITDLKEILQLINKQSESSFSPSQCRPQQVLHFFQGEAVRIARKSLPKLCKNELEDLIQHCNNQLPQGCSNCLHNKPFYHILYNLKELPLSQSQSG</sequence>
<dbReference type="SMART" id="SM00398">
    <property type="entry name" value="HMG"/>
    <property type="match status" value="1"/>
</dbReference>
<dbReference type="Pfam" id="PF01119">
    <property type="entry name" value="DNA_mis_repair"/>
    <property type="match status" value="1"/>
</dbReference>
<dbReference type="Pfam" id="PF00505">
    <property type="entry name" value="HMG_box"/>
    <property type="match status" value="1"/>
</dbReference>
<dbReference type="InterPro" id="IPR036890">
    <property type="entry name" value="HATPase_C_sf"/>
</dbReference>
<feature type="compositionally biased region" description="Polar residues" evidence="4">
    <location>
        <begin position="606"/>
        <end position="628"/>
    </location>
</feature>
<dbReference type="Proteomes" id="UP000694941">
    <property type="component" value="Unplaced"/>
</dbReference>
<dbReference type="Pfam" id="PF13589">
    <property type="entry name" value="HATPase_c_3"/>
    <property type="match status" value="1"/>
</dbReference>
<keyword evidence="2" id="KW-0227">DNA damage</keyword>
<dbReference type="PROSITE" id="PS50118">
    <property type="entry name" value="HMG_BOX_2"/>
    <property type="match status" value="1"/>
</dbReference>
<dbReference type="RefSeq" id="XP_013794397.1">
    <property type="nucleotide sequence ID" value="XM_013938943.2"/>
</dbReference>
<comment type="similarity">
    <text evidence="1">Belongs to the DNA mismatch repair MutL/HexB family.</text>
</comment>
<keyword evidence="3" id="KW-0539">Nucleus</keyword>
<dbReference type="CDD" id="cd00084">
    <property type="entry name" value="HMG-box_SF"/>
    <property type="match status" value="1"/>
</dbReference>
<dbReference type="InterPro" id="IPR002099">
    <property type="entry name" value="MutL/Mlh/PMS"/>
</dbReference>
<dbReference type="CDD" id="cd16926">
    <property type="entry name" value="HATPase_MutL-MLH-PMS-like"/>
    <property type="match status" value="1"/>
</dbReference>
<dbReference type="SMART" id="SM01340">
    <property type="entry name" value="DNA_mis_repair"/>
    <property type="match status" value="1"/>
</dbReference>
<dbReference type="Gene3D" id="3.30.565.10">
    <property type="entry name" value="Histidine kinase-like ATPase, C-terminal domain"/>
    <property type="match status" value="1"/>
</dbReference>
<dbReference type="Gene3D" id="1.10.30.10">
    <property type="entry name" value="High mobility group box domain"/>
    <property type="match status" value="1"/>
</dbReference>
<keyword evidence="6" id="KW-1185">Reference proteome</keyword>
<protein>
    <submittedName>
        <fullName evidence="7 8">PMS1 protein homolog 1-like</fullName>
    </submittedName>
</protein>
<feature type="region of interest" description="Disordered" evidence="4">
    <location>
        <begin position="348"/>
        <end position="379"/>
    </location>
</feature>
<evidence type="ECO:0000256" key="3">
    <source>
        <dbReference type="PROSITE-ProRule" id="PRU00267"/>
    </source>
</evidence>
<evidence type="ECO:0000313" key="6">
    <source>
        <dbReference type="Proteomes" id="UP000694941"/>
    </source>
</evidence>
<accession>A0ABM1S245</accession>
<dbReference type="Gene3D" id="3.30.230.10">
    <property type="match status" value="1"/>
</dbReference>
<organism evidence="6 8">
    <name type="scientific">Limulus polyphemus</name>
    <name type="common">Atlantic horseshoe crab</name>
    <dbReference type="NCBI Taxonomy" id="6850"/>
    <lineage>
        <taxon>Eukaryota</taxon>
        <taxon>Metazoa</taxon>
        <taxon>Ecdysozoa</taxon>
        <taxon>Arthropoda</taxon>
        <taxon>Chelicerata</taxon>
        <taxon>Merostomata</taxon>
        <taxon>Xiphosura</taxon>
        <taxon>Limulidae</taxon>
        <taxon>Limulus</taxon>
    </lineage>
</organism>
<dbReference type="InterPro" id="IPR014721">
    <property type="entry name" value="Ribsml_uS5_D2-typ_fold_subgr"/>
</dbReference>
<dbReference type="SUPFAM" id="SSF55874">
    <property type="entry name" value="ATPase domain of HSP90 chaperone/DNA topoisomerase II/histidine kinase"/>
    <property type="match status" value="1"/>
</dbReference>
<evidence type="ECO:0000256" key="4">
    <source>
        <dbReference type="SAM" id="MobiDB-lite"/>
    </source>
</evidence>
<feature type="domain" description="HMG box" evidence="5">
    <location>
        <begin position="700"/>
        <end position="768"/>
    </location>
</feature>
<feature type="region of interest" description="Disordered" evidence="4">
    <location>
        <begin position="661"/>
        <end position="698"/>
    </location>
</feature>
<dbReference type="PANTHER" id="PTHR10073">
    <property type="entry name" value="DNA MISMATCH REPAIR PROTEIN MLH, PMS, MUTL"/>
    <property type="match status" value="1"/>
</dbReference>
<dbReference type="NCBIfam" id="TIGR00585">
    <property type="entry name" value="mutl"/>
    <property type="match status" value="1"/>
</dbReference>
<dbReference type="PROSITE" id="PS51257">
    <property type="entry name" value="PROKAR_LIPOPROTEIN"/>
    <property type="match status" value="1"/>
</dbReference>
<feature type="DNA-binding region" description="HMG box" evidence="3">
    <location>
        <begin position="700"/>
        <end position="768"/>
    </location>
</feature>
<dbReference type="SUPFAM" id="SSF54211">
    <property type="entry name" value="Ribosomal protein S5 domain 2-like"/>
    <property type="match status" value="1"/>
</dbReference>
<dbReference type="InterPro" id="IPR020568">
    <property type="entry name" value="Ribosomal_Su5_D2-typ_SF"/>
</dbReference>
<reference evidence="7 8" key="1">
    <citation type="submission" date="2025-05" db="UniProtKB">
        <authorList>
            <consortium name="RefSeq"/>
        </authorList>
    </citation>
    <scope>IDENTIFICATION</scope>
    <source>
        <tissue evidence="7 8">Muscle</tissue>
    </source>
</reference>
<dbReference type="InterPro" id="IPR036910">
    <property type="entry name" value="HMG_box_dom_sf"/>
</dbReference>
<evidence type="ECO:0000259" key="5">
    <source>
        <dbReference type="PROSITE" id="PS50118"/>
    </source>
</evidence>
<keyword evidence="3" id="KW-0238">DNA-binding</keyword>
<evidence type="ECO:0000313" key="8">
    <source>
        <dbReference type="RefSeq" id="XP_022237700.1"/>
    </source>
</evidence>
<name>A0ABM1S245_LIMPO</name>
<dbReference type="PANTHER" id="PTHR10073:SF54">
    <property type="entry name" value="PMS1 PROTEIN HOMOLOG 1"/>
    <property type="match status" value="1"/>
</dbReference>
<evidence type="ECO:0000256" key="1">
    <source>
        <dbReference type="ARBA" id="ARBA00006082"/>
    </source>
</evidence>
<proteinExistence type="inferred from homology"/>
<dbReference type="PROSITE" id="PS00058">
    <property type="entry name" value="DNA_MISMATCH_REPAIR_1"/>
    <property type="match status" value="1"/>
</dbReference>
<dbReference type="SUPFAM" id="SSF47095">
    <property type="entry name" value="HMG-box"/>
    <property type="match status" value="1"/>
</dbReference>
<dbReference type="InterPro" id="IPR038973">
    <property type="entry name" value="MutL/Mlh/Pms-like"/>
</dbReference>
<evidence type="ECO:0000313" key="7">
    <source>
        <dbReference type="RefSeq" id="XP_013794397.1"/>
    </source>
</evidence>
<dbReference type="InterPro" id="IPR009071">
    <property type="entry name" value="HMG_box_dom"/>
</dbReference>
<dbReference type="RefSeq" id="XP_022237700.1">
    <property type="nucleotide sequence ID" value="XM_022381992.1"/>
</dbReference>
<gene>
    <name evidence="7 8" type="primary">LOC106478398</name>
</gene>
<feature type="region of interest" description="Disordered" evidence="4">
    <location>
        <begin position="581"/>
        <end position="637"/>
    </location>
</feature>
<dbReference type="InterPro" id="IPR013507">
    <property type="entry name" value="DNA_mismatch_S5_2-like"/>
</dbReference>
<dbReference type="InterPro" id="IPR014762">
    <property type="entry name" value="DNA_mismatch_repair_CS"/>
</dbReference>